<dbReference type="Gene3D" id="1.50.10.10">
    <property type="match status" value="1"/>
</dbReference>
<protein>
    <submittedName>
        <fullName evidence="2">Amylo-alpha-1,6-glucosidase</fullName>
    </submittedName>
</protein>
<dbReference type="InterPro" id="IPR054491">
    <property type="entry name" value="MGH1-like_GH"/>
</dbReference>
<comment type="caution">
    <text evidence="2">The sequence shown here is derived from an EMBL/GenBank/DDBJ whole genome shotgun (WGS) entry which is preliminary data.</text>
</comment>
<keyword evidence="3" id="KW-1185">Reference proteome</keyword>
<accession>D5RTL4</accession>
<dbReference type="InterPro" id="IPR008928">
    <property type="entry name" value="6-hairpin_glycosidase_sf"/>
</dbReference>
<reference evidence="2 3" key="1">
    <citation type="submission" date="2010-04" db="EMBL/GenBank/DDBJ databases">
        <authorList>
            <person name="Qin X."/>
            <person name="Bachman B."/>
            <person name="Battles P."/>
            <person name="Bell A."/>
            <person name="Bess C."/>
            <person name="Bickham C."/>
            <person name="Chaboub L."/>
            <person name="Chen D."/>
            <person name="Coyle M."/>
            <person name="Deiros D.R."/>
            <person name="Dinh H."/>
            <person name="Forbes L."/>
            <person name="Fowler G."/>
            <person name="Francisco L."/>
            <person name="Fu Q."/>
            <person name="Gubbala S."/>
            <person name="Hale W."/>
            <person name="Han Y."/>
            <person name="Hemphill L."/>
            <person name="Highlander S.K."/>
            <person name="Hirani K."/>
            <person name="Hogues M."/>
            <person name="Jackson L."/>
            <person name="Jakkamsetti A."/>
            <person name="Javaid M."/>
            <person name="Jiang H."/>
            <person name="Korchina V."/>
            <person name="Kovar C."/>
            <person name="Lara F."/>
            <person name="Lee S."/>
            <person name="Mata R."/>
            <person name="Mathew T."/>
            <person name="Moen C."/>
            <person name="Morales K."/>
            <person name="Munidasa M."/>
            <person name="Nazareth L."/>
            <person name="Ngo R."/>
            <person name="Nguyen L."/>
            <person name="Okwuonu G."/>
            <person name="Ongeri F."/>
            <person name="Patil S."/>
            <person name="Petrosino J."/>
            <person name="Pham C."/>
            <person name="Pham P."/>
            <person name="Pu L.-L."/>
            <person name="Puazo M."/>
            <person name="Raj R."/>
            <person name="Reid J."/>
            <person name="Rouhana J."/>
            <person name="Saada N."/>
            <person name="Shang Y."/>
            <person name="Simmons D."/>
            <person name="Thornton R."/>
            <person name="Warren J."/>
            <person name="Weissenberger G."/>
            <person name="Zhang J."/>
            <person name="Zhang L."/>
            <person name="Zhou C."/>
            <person name="Zhu D."/>
            <person name="Muzny D."/>
            <person name="Worley K."/>
            <person name="Gibbs R."/>
        </authorList>
    </citation>
    <scope>NUCLEOTIDE SEQUENCE [LARGE SCALE GENOMIC DNA]</scope>
    <source>
        <strain evidence="2 3">ATCC 49957</strain>
    </source>
</reference>
<sequence>RLRFEPAPARLDGQRAVWELELPARGRCALFIEIACNPTGAPECRPRIGFGQALRAGRRWLRQRAARLPRIESSNDIFNEAMRRAGADLTMLLTETPHGPYPYAGIPWYSTAFGRDALITAWHMLWHEPAIARGVLGYLAEHQATAHDPATDAEPGKILHETRQGEMALLGEVPFRRYYGSADATPLFVMLAGAYLDRTGDLATLRALWPNIEAALRWIEEEGDADGDGFQEYRRKRPDGLLNQGWKDSHDAIFHADGRLAEGPIALVELQAYAYAAWQAAARILAALGEPVRAEAYARRAARLRRDFDAAFWDEALGTYVLALDGEKRPCRVRASNAGHALFAGIALPERAARVAHTLLDPSFFTGWGIRTIASGEARYNPMSYHNGSVWPHDNALVAEGFARYGLREAAARVFGALFDAAAAAEQRRLPELFCGFPRRHGQGPVLYPVACSPQAWAASTPFALLRACLGLGFDPAQAGVAFDQPVLPRFLHGLTLHNLRLGGGHLDIAFRRVDGEVAMHVLGRSGGVRATLRIG</sequence>
<proteinExistence type="predicted"/>
<evidence type="ECO:0000313" key="2">
    <source>
        <dbReference type="EMBL" id="EFH09355.1"/>
    </source>
</evidence>
<dbReference type="Proteomes" id="UP000005324">
    <property type="component" value="Unassembled WGS sequence"/>
</dbReference>
<name>D5RTL4_9PROT</name>
<evidence type="ECO:0000313" key="3">
    <source>
        <dbReference type="Proteomes" id="UP000005324"/>
    </source>
</evidence>
<evidence type="ECO:0000259" key="1">
    <source>
        <dbReference type="Pfam" id="PF22422"/>
    </source>
</evidence>
<gene>
    <name evidence="2" type="ORF">HMPREF0731_4426</name>
</gene>
<dbReference type="Pfam" id="PF22422">
    <property type="entry name" value="MGH1-like_GH"/>
    <property type="match status" value="1"/>
</dbReference>
<dbReference type="RefSeq" id="WP_007006233.1">
    <property type="nucleotide sequence ID" value="NZ_GG770979.1"/>
</dbReference>
<dbReference type="OrthoDB" id="9759959at2"/>
<feature type="non-terminal residue" evidence="2">
    <location>
        <position position="1"/>
    </location>
</feature>
<organism evidence="2 3">
    <name type="scientific">Pseudoroseomonas cervicalis ATCC 49957</name>
    <dbReference type="NCBI Taxonomy" id="525371"/>
    <lineage>
        <taxon>Bacteria</taxon>
        <taxon>Pseudomonadati</taxon>
        <taxon>Pseudomonadota</taxon>
        <taxon>Alphaproteobacteria</taxon>
        <taxon>Acetobacterales</taxon>
        <taxon>Roseomonadaceae</taxon>
        <taxon>Roseomonas</taxon>
    </lineage>
</organism>
<dbReference type="SUPFAM" id="SSF48208">
    <property type="entry name" value="Six-hairpin glycosidases"/>
    <property type="match status" value="1"/>
</dbReference>
<dbReference type="EMBL" id="ADVL01000797">
    <property type="protein sequence ID" value="EFH09355.1"/>
    <property type="molecule type" value="Genomic_DNA"/>
</dbReference>
<dbReference type="AlphaFoldDB" id="D5RTL4"/>
<dbReference type="InterPro" id="IPR012341">
    <property type="entry name" value="6hp_glycosidase-like_sf"/>
</dbReference>
<dbReference type="GO" id="GO:0005975">
    <property type="term" value="P:carbohydrate metabolic process"/>
    <property type="evidence" value="ECO:0007669"/>
    <property type="project" value="InterPro"/>
</dbReference>
<feature type="domain" description="Mannosylglycerate hydrolase MGH1-like glycoside hydrolase" evidence="1">
    <location>
        <begin position="116"/>
        <end position="426"/>
    </location>
</feature>
<dbReference type="HOGENOM" id="CLU_507681_0_0_5"/>